<dbReference type="Proteomes" id="UP000676569">
    <property type="component" value="Segment"/>
</dbReference>
<reference evidence="2" key="1">
    <citation type="journal article" date="2020" name="Infect. Genet. Evol.">
        <title>The complete genome sequence of bearded dragon adenovirus 1 harbors three genes encoding proteins of the C-type lectin-like domain superfamily.</title>
        <authorList>
            <person name="Penzes J.J."/>
            <person name="Szirovicza L."/>
            <person name="Harrach B."/>
        </authorList>
    </citation>
    <scope>NUCLEOTIDE SEQUENCE</scope>
    <source>
        <strain evidence="2">BD5H2</strain>
    </source>
</reference>
<comment type="subunit">
    <text evidence="1">Interacts with the peripentonal hexons as well as the hexons in the facets. Part of a complex composed of the core-capsid bridging protein, the endosome lysis protein VI and the hexon-linking protein VIII; these interactions bridge the virus core to the capsid.</text>
</comment>
<dbReference type="InterPro" id="IPR000646">
    <property type="entry name" value="Adeno_PVIII"/>
</dbReference>
<protein>
    <recommendedName>
        <fullName evidence="1">Pre-hexon-linking protein VIII</fullName>
    </recommendedName>
    <alternativeName>
        <fullName evidence="1">Pre-protein VIII</fullName>
        <shortName evidence="1">pVIII</shortName>
    </alternativeName>
    <component>
        <recommendedName>
            <fullName evidence="1">Hexon-linking protein-N</fullName>
        </recommendedName>
        <alternativeName>
            <fullName evidence="1">12.1 kDa protein VIII</fullName>
        </alternativeName>
        <alternativeName>
            <fullName evidence="1">Protein VIII-N</fullName>
        </alternativeName>
    </component>
    <component>
        <recommendedName>
            <fullName evidence="1">Hexon-linking protein-C</fullName>
        </recommendedName>
        <alternativeName>
            <fullName evidence="1">7.6 kDa protein VIII</fullName>
        </alternativeName>
        <alternativeName>
            <fullName evidence="1">Protein VIII-C</fullName>
        </alternativeName>
    </component>
</protein>
<comment type="miscellaneous">
    <text evidence="1">All late proteins expressed from the major late promoter are produced by alternative splicing and alternative polyadenylation of the same gene giving rise to non-overlapping ORFs. A leader sequence is present in the N-terminus of all these mRNAs and is recognized by the viral shutoff protein to provide expression although conventional translation via ribosome scanning from the cap has been shut off in the host cell.</text>
</comment>
<dbReference type="HAMAP" id="MF_04049">
    <property type="entry name" value="ADV_CAP8"/>
    <property type="match status" value="1"/>
</dbReference>
<keyword evidence="1" id="KW-0426">Late protein</keyword>
<evidence type="ECO:0000313" key="2">
    <source>
        <dbReference type="EMBL" id="QJR83102.1"/>
    </source>
</evidence>
<comment type="subcellular location">
    <molecule>Pre-hexon-linking protein VIII</molecule>
    <subcellularLocation>
        <location evidence="1">Host nucleus</location>
    </subcellularLocation>
</comment>
<dbReference type="GO" id="GO:0019028">
    <property type="term" value="C:viral capsid"/>
    <property type="evidence" value="ECO:0007669"/>
    <property type="project" value="UniProtKB-UniRule"/>
</dbReference>
<dbReference type="EMBL" id="MT050041">
    <property type="protein sequence ID" value="QJR83102.1"/>
    <property type="molecule type" value="Genomic_DNA"/>
</dbReference>
<sequence length="263" mass="29411">MNDPPVTPYIWQYQPQTGAAAGARQDYGAVVNWISSDPRLYARVQNTNALRNRIDERRQPWCDDGTYADFNRWTSGELWQPRGTAPVLPPQYPSLGTMLDQTFTSEGTQLAGSGTGPPNDGREYRKLTRDALPFPHNWQVKGSDGVWRPVMKGGAANSLTSYPQLLYPTPDLLRYRRPGAQMQGGGGLESVTSDRVAFLLTEGSSVPRSEGMTPHQFVQDFPPVVYQDPFSGSMRNFPKEFDPLFDPSRAMFPTNLTTLGYRQ</sequence>
<comment type="caution">
    <text evidence="1">Lacks conserved residue(s) required for the propagation of feature annotation.</text>
</comment>
<comment type="similarity">
    <text evidence="1">Belongs to the adenoviridae hexon-linking protein family.</text>
</comment>
<comment type="subcellular location">
    <molecule>Hexon-linking protein-N</molecule>
    <subcellularLocation>
        <location evidence="1">Virion</location>
    </subcellularLocation>
    <text evidence="1">Located on the inner side of the capsid shell. Present in 120 copies per virion.</text>
</comment>
<comment type="function">
    <text evidence="1">Hexon-linking protein-N: Structural component of the virion that acts as a cement protein on the capsid interior and which glue the peripentonal hexons and group-of-nine hexons together.</text>
</comment>
<organism evidence="2 3">
    <name type="scientific">Bearded dragon adenovirus 1</name>
    <dbReference type="NCBI Taxonomy" id="2729647"/>
    <lineage>
        <taxon>Viruses</taxon>
        <taxon>Varidnaviria</taxon>
        <taxon>Bamfordvirae</taxon>
        <taxon>Preplasmiviricota</taxon>
        <taxon>Polisuviricotina</taxon>
        <taxon>Pharingeaviricetes</taxon>
        <taxon>Rowavirales</taxon>
        <taxon>Adenoviridae</taxon>
        <taxon>Barthadenovirus</taxon>
        <taxon>Barthadenovirus draconis</taxon>
        <taxon>Lizard atadenovirus B</taxon>
    </lineage>
</organism>
<feature type="chain" id="PRO_5027196385" description="Pre-hexon-linking protein VIII" evidence="1">
    <location>
        <begin position="1"/>
        <end position="263"/>
    </location>
</feature>
<feature type="site" description="Cleavage; by viral protease" evidence="1">
    <location>
        <begin position="186"/>
        <end position="187"/>
    </location>
</feature>
<dbReference type="GO" id="GO:0042025">
    <property type="term" value="C:host cell nucleus"/>
    <property type="evidence" value="ECO:0007669"/>
    <property type="project" value="UniProtKB-SubCell"/>
</dbReference>
<comment type="PTM">
    <text evidence="1">Cleaved by the viral protease during virion maturation. May cause the middle segment to be shed from the capsid.</text>
</comment>
<proteinExistence type="evidence at transcript level"/>
<keyword evidence="1" id="KW-0946">Virion</keyword>
<evidence type="ECO:0000256" key="1">
    <source>
        <dbReference type="HAMAP-Rule" id="MF_04049"/>
    </source>
</evidence>
<dbReference type="Pfam" id="PF01310">
    <property type="entry name" value="Adeno_PVIII"/>
    <property type="match status" value="1"/>
</dbReference>
<evidence type="ECO:0000313" key="3">
    <source>
        <dbReference type="Proteomes" id="UP000676569"/>
    </source>
</evidence>
<feature type="peptide" id="PRO_5027196384" description="Hexon-linking protein-N" evidence="1">
    <location>
        <begin position="1"/>
        <end position="113"/>
    </location>
</feature>
<comment type="function">
    <text evidence="1">Hexon-linking protein-C: Structural component of the virion that acts as a cement protein on the capsid interior and which glue the peripentonal hexons and group-of-nine hexons together.</text>
</comment>
<keyword evidence="3" id="KW-1185">Reference proteome</keyword>
<accession>A0A6M4MJB1</accession>
<keyword evidence="1" id="KW-0597">Phosphoprotein</keyword>
<keyword evidence="1" id="KW-0167">Capsid protein</keyword>
<dbReference type="GO" id="GO:0031423">
    <property type="term" value="F:hexon binding"/>
    <property type="evidence" value="ECO:0007669"/>
    <property type="project" value="InterPro"/>
</dbReference>
<comment type="induction">
    <text evidence="1">Expressed in the late phase of the viral replicative cycle.</text>
</comment>
<feature type="site" description="Cleavage; by viral protease" evidence="1">
    <location>
        <begin position="113"/>
        <end position="114"/>
    </location>
</feature>
<comment type="subcellular location">
    <molecule>Hexon-linking protein-C</molecule>
    <subcellularLocation>
        <location evidence="1">Virion</location>
    </subcellularLocation>
    <text evidence="1">Located on the inner side of the capsid shell. Present in 120 copies per virion.</text>
</comment>
<feature type="peptide" id="PRO_5027196383" description="Hexon-linking protein-C" evidence="1">
    <location>
        <begin position="187"/>
        <end position="263"/>
    </location>
</feature>
<gene>
    <name evidence="1" type="primary">L4</name>
</gene>
<keyword evidence="1" id="KW-1048">Host nucleus</keyword>
<name>A0A6M4MJB1_9ADEN</name>